<keyword evidence="1" id="KW-0812">Transmembrane</keyword>
<feature type="transmembrane region" description="Helical" evidence="1">
    <location>
        <begin position="303"/>
        <end position="324"/>
    </location>
</feature>
<evidence type="ECO:0000256" key="1">
    <source>
        <dbReference type="SAM" id="Phobius"/>
    </source>
</evidence>
<feature type="transmembrane region" description="Helical" evidence="1">
    <location>
        <begin position="239"/>
        <end position="257"/>
    </location>
</feature>
<evidence type="ECO:0000313" key="3">
    <source>
        <dbReference type="Proteomes" id="UP000509327"/>
    </source>
</evidence>
<reference evidence="2 3" key="1">
    <citation type="submission" date="2020-06" db="EMBL/GenBank/DDBJ databases">
        <title>Complete genome of Paenibacillus barcinonensis KACC11450.</title>
        <authorList>
            <person name="Kim M."/>
            <person name="Park Y.-J."/>
            <person name="Shin J.-H."/>
        </authorList>
    </citation>
    <scope>NUCLEOTIDE SEQUENCE [LARGE SCALE GENOMIC DNA]</scope>
    <source>
        <strain evidence="2 3">KACC11450</strain>
    </source>
</reference>
<evidence type="ECO:0008006" key="4">
    <source>
        <dbReference type="Google" id="ProtNLM"/>
    </source>
</evidence>
<dbReference type="RefSeq" id="WP_146236178.1">
    <property type="nucleotide sequence ID" value="NZ_CP054614.1"/>
</dbReference>
<dbReference type="EMBL" id="CP054614">
    <property type="protein sequence ID" value="QKS58698.1"/>
    <property type="molecule type" value="Genomic_DNA"/>
</dbReference>
<evidence type="ECO:0000313" key="2">
    <source>
        <dbReference type="EMBL" id="QKS58698.1"/>
    </source>
</evidence>
<proteinExistence type="predicted"/>
<feature type="transmembrane region" description="Helical" evidence="1">
    <location>
        <begin position="181"/>
        <end position="201"/>
    </location>
</feature>
<feature type="transmembrane region" description="Helical" evidence="1">
    <location>
        <begin position="336"/>
        <end position="355"/>
    </location>
</feature>
<feature type="transmembrane region" description="Helical" evidence="1">
    <location>
        <begin position="67"/>
        <end position="87"/>
    </location>
</feature>
<name>A0ABX6Q914_PAEBA</name>
<keyword evidence="1" id="KW-0472">Membrane</keyword>
<dbReference type="PANTHER" id="PTHR39177:SF1">
    <property type="entry name" value="ABC TRANSPORTER PERMEASE YTRC-RELATED"/>
    <property type="match status" value="1"/>
</dbReference>
<feature type="transmembrane region" description="Helical" evidence="1">
    <location>
        <begin position="277"/>
        <end position="297"/>
    </location>
</feature>
<feature type="transmembrane region" description="Helical" evidence="1">
    <location>
        <begin position="148"/>
        <end position="169"/>
    </location>
</feature>
<accession>A0ABX6Q914</accession>
<gene>
    <name evidence="2" type="ORF">HUB98_22385</name>
</gene>
<dbReference type="Proteomes" id="UP000509327">
    <property type="component" value="Chromosome"/>
</dbReference>
<keyword evidence="3" id="KW-1185">Reference proteome</keyword>
<dbReference type="PANTHER" id="PTHR39177">
    <property type="entry name" value="ABC TRANSPORTER PERMEASE YTRC-RELATED"/>
    <property type="match status" value="1"/>
</dbReference>
<keyword evidence="1" id="KW-1133">Transmembrane helix</keyword>
<feature type="transmembrane region" description="Helical" evidence="1">
    <location>
        <begin position="29"/>
        <end position="47"/>
    </location>
</feature>
<protein>
    <recommendedName>
        <fullName evidence="4">ABC-2 type transport system permease protein</fullName>
    </recommendedName>
</protein>
<dbReference type="InterPro" id="IPR053046">
    <property type="entry name" value="ABC-5_transporter"/>
</dbReference>
<organism evidence="2 3">
    <name type="scientific">Paenibacillus barcinonensis</name>
    <dbReference type="NCBI Taxonomy" id="198119"/>
    <lineage>
        <taxon>Bacteria</taxon>
        <taxon>Bacillati</taxon>
        <taxon>Bacillota</taxon>
        <taxon>Bacilli</taxon>
        <taxon>Bacillales</taxon>
        <taxon>Paenibacillaceae</taxon>
        <taxon>Paenibacillus</taxon>
    </lineage>
</organism>
<sequence>MKWRVLGMIFNRLYFNRGILYQNFRQHGWLGLVYLLLLLLSLPLTIGTTYRENAEEITSLFQVRGELLWFFAISIPVVMGLFLFRYIQAGGPADLYHSLPLKRKHLLTMNLLTGLVMILVPIWITAGVTGWVSTILEEPAYIFDGTAVWMWGVTMSIISLFMFTLTVAVGMCIGQSVLQGLTVYGICLIPIVFLGVFGLHLNRYLSGFPNDKFEFGSRDISPILRISNLGYVPPDWGELGIYAAMTVILVVLTYIFYRKRHVESATQAITFRMVKPIFRFGFMFTVVLISGAYFTMIEPNGSKYWGVVGYIIGGIAGYLGAEMIIRKSWLIWGRSLLPKFAVYAGAVALVLYVPVADWNGYASNVPTSDRVEKVRIGGEHFTYVDNQYIKIDEDRFYSTNTGYIDAVVTLHQKIVDSDLSLRPMGVNRVVHDEEEVRIDYQLKNGEKLSRQYFIPTSRFQEELMNMKNWEDYKTTRYETYFLDGDVRNIGIRSGYHRDRTVFITNLQLIREFKALLKEEILEQSYEDQLSPWETFASVEVYMNFPESSSKLLLDGVNRSATYEIKPSYSRLIEWLKQNKLYDQLRVSADEITTAQFIKQEINSPGNLKMVYADPQFIDGNPQSKKMIVTKNKKIISELLQRQRADFYTENDTVYQIKLNFIRGQNTYMMLREDDLTEDMRAILLDN</sequence>
<feature type="transmembrane region" description="Helical" evidence="1">
    <location>
        <begin position="107"/>
        <end position="128"/>
    </location>
</feature>